<reference evidence="1 2" key="1">
    <citation type="submission" date="2014-04" db="EMBL/GenBank/DDBJ databases">
        <title>Marinobacterium kochiensis sp. nov., isolated from sediment sample collected from Kochi backwaters in Kerala, India.</title>
        <authorList>
            <person name="Singh A."/>
            <person name="Pinnaka A.K."/>
        </authorList>
    </citation>
    <scope>NUCLEOTIDE SEQUENCE [LARGE SCALE GENOMIC DNA]</scope>
    <source>
        <strain evidence="1 2">AK27</strain>
    </source>
</reference>
<dbReference type="STRING" id="1232683.ADIMK_3025"/>
<sequence>MSLSKWAGFVVTAALLSGCQIKPQMEKTQLTKAELKTLFAGKTVESYSLSSGATSFTYYSPDGRARQVRFWEPRDGYWKVTDDNEICLSMEGKDFSCRPVFQEGDRYYKYRMDGDEWVRVIRYRQFIDGDRL</sequence>
<dbReference type="EMBL" id="JMQN01000046">
    <property type="protein sequence ID" value="KEA62826.1"/>
    <property type="molecule type" value="Genomic_DNA"/>
</dbReference>
<organism evidence="1 2">
    <name type="scientific">Marinobacterium lacunae</name>
    <dbReference type="NCBI Taxonomy" id="1232683"/>
    <lineage>
        <taxon>Bacteria</taxon>
        <taxon>Pseudomonadati</taxon>
        <taxon>Pseudomonadota</taxon>
        <taxon>Gammaproteobacteria</taxon>
        <taxon>Oceanospirillales</taxon>
        <taxon>Oceanospirillaceae</taxon>
        <taxon>Marinobacterium</taxon>
    </lineage>
</organism>
<keyword evidence="2" id="KW-1185">Reference proteome</keyword>
<accession>A0A081FWC1</accession>
<evidence type="ECO:0008006" key="3">
    <source>
        <dbReference type="Google" id="ProtNLM"/>
    </source>
</evidence>
<protein>
    <recommendedName>
        <fullName evidence="3">Lipoprotein</fullName>
    </recommendedName>
</protein>
<evidence type="ECO:0000313" key="1">
    <source>
        <dbReference type="EMBL" id="KEA62826.1"/>
    </source>
</evidence>
<dbReference type="PATRIC" id="fig|1232683.4.peg.2975"/>
<dbReference type="OrthoDB" id="6120440at2"/>
<dbReference type="PROSITE" id="PS51257">
    <property type="entry name" value="PROKAR_LIPOPROTEIN"/>
    <property type="match status" value="1"/>
</dbReference>
<proteinExistence type="predicted"/>
<dbReference type="AlphaFoldDB" id="A0A081FWC1"/>
<dbReference type="eggNOG" id="ENOG5033H3D">
    <property type="taxonomic scope" value="Bacteria"/>
</dbReference>
<dbReference type="RefSeq" id="WP_036190007.1">
    <property type="nucleotide sequence ID" value="NZ_JMQN01000046.1"/>
</dbReference>
<dbReference type="Proteomes" id="UP000028252">
    <property type="component" value="Unassembled WGS sequence"/>
</dbReference>
<name>A0A081FWC1_9GAMM</name>
<evidence type="ECO:0000313" key="2">
    <source>
        <dbReference type="Proteomes" id="UP000028252"/>
    </source>
</evidence>
<gene>
    <name evidence="1" type="ORF">ADIMK_3025</name>
</gene>
<comment type="caution">
    <text evidence="1">The sequence shown here is derived from an EMBL/GenBank/DDBJ whole genome shotgun (WGS) entry which is preliminary data.</text>
</comment>